<organism evidence="1 2">
    <name type="scientific">Solanum tuberosum</name>
    <name type="common">Potato</name>
    <dbReference type="NCBI Taxonomy" id="4113"/>
    <lineage>
        <taxon>Eukaryota</taxon>
        <taxon>Viridiplantae</taxon>
        <taxon>Streptophyta</taxon>
        <taxon>Embryophyta</taxon>
        <taxon>Tracheophyta</taxon>
        <taxon>Spermatophyta</taxon>
        <taxon>Magnoliopsida</taxon>
        <taxon>eudicotyledons</taxon>
        <taxon>Gunneridae</taxon>
        <taxon>Pentapetalae</taxon>
        <taxon>asterids</taxon>
        <taxon>lamiids</taxon>
        <taxon>Solanales</taxon>
        <taxon>Solanaceae</taxon>
        <taxon>Solanoideae</taxon>
        <taxon>Solaneae</taxon>
        <taxon>Solanum</taxon>
    </lineage>
</organism>
<dbReference type="EnsemblPlants" id="PGSC0003DMT400095376">
    <property type="protein sequence ID" value="PGSC0003DMT400095376"/>
    <property type="gene ID" value="PGSC0003DMG400044947"/>
</dbReference>
<dbReference type="AlphaFoldDB" id="M1DW62"/>
<proteinExistence type="predicted"/>
<dbReference type="InParanoid" id="M1DW62"/>
<dbReference type="PaxDb" id="4113-PGSC0003DMT400095376"/>
<dbReference type="HOGENOM" id="CLU_2019275_0_0_1"/>
<dbReference type="Gramene" id="PGSC0003DMT400095376">
    <property type="protein sequence ID" value="PGSC0003DMT400095376"/>
    <property type="gene ID" value="PGSC0003DMG400044947"/>
</dbReference>
<evidence type="ECO:0000313" key="1">
    <source>
        <dbReference type="EnsemblPlants" id="PGSC0003DMT400095376"/>
    </source>
</evidence>
<reference evidence="1" key="2">
    <citation type="submission" date="2015-06" db="UniProtKB">
        <authorList>
            <consortium name="EnsemblPlants"/>
        </authorList>
    </citation>
    <scope>IDENTIFICATION</scope>
    <source>
        <strain evidence="1">DM1-3 516 R44</strain>
    </source>
</reference>
<keyword evidence="2" id="KW-1185">Reference proteome</keyword>
<dbReference type="Proteomes" id="UP000011115">
    <property type="component" value="Unassembled WGS sequence"/>
</dbReference>
<sequence length="123" mass="13617">MRVINVGILDIVGISDVVLVAHLAAVAAINTHASCFQHKQSKQNCKLKLFGDTPTAPFHRQLDLSLQGLRHWSKRRSPGRSAARQLRSAIFRPSFLPSFLRSFHPPCSFLPSSVHALPQTPIT</sequence>
<name>M1DW62_SOLTU</name>
<reference evidence="2" key="1">
    <citation type="journal article" date="2011" name="Nature">
        <title>Genome sequence and analysis of the tuber crop potato.</title>
        <authorList>
            <consortium name="The Potato Genome Sequencing Consortium"/>
        </authorList>
    </citation>
    <scope>NUCLEOTIDE SEQUENCE [LARGE SCALE GENOMIC DNA]</scope>
    <source>
        <strain evidence="2">cv. DM1-3 516 R44</strain>
    </source>
</reference>
<evidence type="ECO:0000313" key="2">
    <source>
        <dbReference type="Proteomes" id="UP000011115"/>
    </source>
</evidence>
<protein>
    <submittedName>
        <fullName evidence="1">Uncharacterized protein</fullName>
    </submittedName>
</protein>
<accession>M1DW62</accession>